<feature type="domain" description="DUF2914" evidence="2">
    <location>
        <begin position="65"/>
        <end position="125"/>
    </location>
</feature>
<keyword evidence="4" id="KW-1185">Reference proteome</keyword>
<dbReference type="KEGG" id="dap:Dacet_1746"/>
<dbReference type="Pfam" id="PF11141">
    <property type="entry name" value="DUF2914"/>
    <property type="match status" value="1"/>
</dbReference>
<dbReference type="RefSeq" id="WP_013011021.1">
    <property type="nucleotide sequence ID" value="NC_013943.1"/>
</dbReference>
<evidence type="ECO:0000259" key="2">
    <source>
        <dbReference type="Pfam" id="PF11141"/>
    </source>
</evidence>
<gene>
    <name evidence="3" type="ordered locus">Dacet_1746</name>
</gene>
<dbReference type="PaxDb" id="522772-Dacet_1746"/>
<dbReference type="InParanoid" id="D4H0J7"/>
<dbReference type="STRING" id="522772.Dacet_1746"/>
<evidence type="ECO:0000313" key="4">
    <source>
        <dbReference type="Proteomes" id="UP000002012"/>
    </source>
</evidence>
<feature type="signal peptide" evidence="1">
    <location>
        <begin position="1"/>
        <end position="20"/>
    </location>
</feature>
<dbReference type="EMBL" id="CP001968">
    <property type="protein sequence ID" value="ADD68510.1"/>
    <property type="molecule type" value="Genomic_DNA"/>
</dbReference>
<feature type="chain" id="PRO_5003057686" description="DUF2914 domain-containing protein" evidence="1">
    <location>
        <begin position="21"/>
        <end position="127"/>
    </location>
</feature>
<organism evidence="3 4">
    <name type="scientific">Denitrovibrio acetiphilus (strain DSM 12809 / NBRC 114555 / N2460)</name>
    <dbReference type="NCBI Taxonomy" id="522772"/>
    <lineage>
        <taxon>Bacteria</taxon>
        <taxon>Pseudomonadati</taxon>
        <taxon>Deferribacterota</taxon>
        <taxon>Deferribacteres</taxon>
        <taxon>Deferribacterales</taxon>
        <taxon>Geovibrionaceae</taxon>
        <taxon>Denitrovibrio</taxon>
    </lineage>
</organism>
<dbReference type="Proteomes" id="UP000002012">
    <property type="component" value="Chromosome"/>
</dbReference>
<accession>D4H0J7</accession>
<keyword evidence="1" id="KW-0732">Signal</keyword>
<dbReference type="AlphaFoldDB" id="D4H0J7"/>
<dbReference type="OrthoDB" id="13952at2"/>
<proteinExistence type="predicted"/>
<sequence length="127" mass="14595" precursor="true">MRLLLLIVFATLFTLAGAIAETSVSRITMTTDVTNREPVDSAVEFKNDIGRLFCYTEIEADEYPTEVTHIWIYDKNIEAEIKLPVKSPKWRTYSSKAILPEWTGNWKVEVYSEDGKLIDSVDFKINE</sequence>
<evidence type="ECO:0000313" key="3">
    <source>
        <dbReference type="EMBL" id="ADD68510.1"/>
    </source>
</evidence>
<reference evidence="3 4" key="1">
    <citation type="journal article" date="2010" name="Stand. Genomic Sci.">
        <title>Complete genome sequence of Denitrovibrio acetiphilus type strain (N2460).</title>
        <authorList>
            <person name="Kiss H."/>
            <person name="Lang E."/>
            <person name="Lapidus A."/>
            <person name="Copeland A."/>
            <person name="Nolan M."/>
            <person name="Glavina Del Rio T."/>
            <person name="Chen F."/>
            <person name="Lucas S."/>
            <person name="Tice H."/>
            <person name="Cheng J.F."/>
            <person name="Han C."/>
            <person name="Goodwin L."/>
            <person name="Pitluck S."/>
            <person name="Liolios K."/>
            <person name="Pati A."/>
            <person name="Ivanova N."/>
            <person name="Mavromatis K."/>
            <person name="Chen A."/>
            <person name="Palaniappan K."/>
            <person name="Land M."/>
            <person name="Hauser L."/>
            <person name="Chang Y.J."/>
            <person name="Jeffries C.D."/>
            <person name="Detter J.C."/>
            <person name="Brettin T."/>
            <person name="Spring S."/>
            <person name="Rohde M."/>
            <person name="Goker M."/>
            <person name="Woyke T."/>
            <person name="Bristow J."/>
            <person name="Eisen J.A."/>
            <person name="Markowitz V."/>
            <person name="Hugenholtz P."/>
            <person name="Kyrpides N.C."/>
            <person name="Klenk H.P."/>
        </authorList>
    </citation>
    <scope>NUCLEOTIDE SEQUENCE [LARGE SCALE GENOMIC DNA]</scope>
    <source>
        <strain evidence="4">DSM 12809 / NBRC 114555 / N2460</strain>
    </source>
</reference>
<dbReference type="eggNOG" id="ENOG5033D1E">
    <property type="taxonomic scope" value="Bacteria"/>
</dbReference>
<evidence type="ECO:0000256" key="1">
    <source>
        <dbReference type="SAM" id="SignalP"/>
    </source>
</evidence>
<protein>
    <recommendedName>
        <fullName evidence="2">DUF2914 domain-containing protein</fullName>
    </recommendedName>
</protein>
<dbReference type="HOGENOM" id="CLU_141686_0_0_0"/>
<name>D4H0J7_DENA2</name>
<dbReference type="InterPro" id="IPR022606">
    <property type="entry name" value="DUF2914"/>
</dbReference>